<evidence type="ECO:0000313" key="3">
    <source>
        <dbReference type="Proteomes" id="UP000324222"/>
    </source>
</evidence>
<dbReference type="EMBL" id="VSRR010028354">
    <property type="protein sequence ID" value="MPC68781.1"/>
    <property type="molecule type" value="Genomic_DNA"/>
</dbReference>
<proteinExistence type="predicted"/>
<evidence type="ECO:0000313" key="2">
    <source>
        <dbReference type="EMBL" id="MPC68781.1"/>
    </source>
</evidence>
<dbReference type="Proteomes" id="UP000324222">
    <property type="component" value="Unassembled WGS sequence"/>
</dbReference>
<gene>
    <name evidence="2" type="ORF">E2C01_062991</name>
</gene>
<sequence>METLIKFPIIHSQPTRGGCTISEAAAVAVVAGRGGVGLGGGGLVCRRCGDKHTPGTPLALLIATHEPLKTLTPSPHLSHTPAPCRPVIQVLAAPRPRGSPTRAVHLTLILSNRGGRLSMQGRPRMIHDANCRSVAVHADPPVIALLLLFFLLLLLLLLLLLIFLSPLPPLSHFLCLIFFFMRP</sequence>
<organism evidence="2 3">
    <name type="scientific">Portunus trituberculatus</name>
    <name type="common">Swimming crab</name>
    <name type="synonym">Neptunus trituberculatus</name>
    <dbReference type="NCBI Taxonomy" id="210409"/>
    <lineage>
        <taxon>Eukaryota</taxon>
        <taxon>Metazoa</taxon>
        <taxon>Ecdysozoa</taxon>
        <taxon>Arthropoda</taxon>
        <taxon>Crustacea</taxon>
        <taxon>Multicrustacea</taxon>
        <taxon>Malacostraca</taxon>
        <taxon>Eumalacostraca</taxon>
        <taxon>Eucarida</taxon>
        <taxon>Decapoda</taxon>
        <taxon>Pleocyemata</taxon>
        <taxon>Brachyura</taxon>
        <taxon>Eubrachyura</taxon>
        <taxon>Portunoidea</taxon>
        <taxon>Portunidae</taxon>
        <taxon>Portuninae</taxon>
        <taxon>Portunus</taxon>
    </lineage>
</organism>
<evidence type="ECO:0000256" key="1">
    <source>
        <dbReference type="SAM" id="Phobius"/>
    </source>
</evidence>
<name>A0A5B7H813_PORTR</name>
<keyword evidence="1" id="KW-0812">Transmembrane</keyword>
<protein>
    <submittedName>
        <fullName evidence="2">Uncharacterized protein</fullName>
    </submittedName>
</protein>
<accession>A0A5B7H813</accession>
<reference evidence="2 3" key="1">
    <citation type="submission" date="2019-05" db="EMBL/GenBank/DDBJ databases">
        <title>Another draft genome of Portunus trituberculatus and its Hox gene families provides insights of decapod evolution.</title>
        <authorList>
            <person name="Jeong J.-H."/>
            <person name="Song I."/>
            <person name="Kim S."/>
            <person name="Choi T."/>
            <person name="Kim D."/>
            <person name="Ryu S."/>
            <person name="Kim W."/>
        </authorList>
    </citation>
    <scope>NUCLEOTIDE SEQUENCE [LARGE SCALE GENOMIC DNA]</scope>
    <source>
        <tissue evidence="2">Muscle</tissue>
    </source>
</reference>
<keyword evidence="1" id="KW-1133">Transmembrane helix</keyword>
<keyword evidence="1" id="KW-0472">Membrane</keyword>
<dbReference type="AlphaFoldDB" id="A0A5B7H813"/>
<feature type="transmembrane region" description="Helical" evidence="1">
    <location>
        <begin position="142"/>
        <end position="164"/>
    </location>
</feature>
<comment type="caution">
    <text evidence="2">The sequence shown here is derived from an EMBL/GenBank/DDBJ whole genome shotgun (WGS) entry which is preliminary data.</text>
</comment>
<keyword evidence="3" id="KW-1185">Reference proteome</keyword>